<dbReference type="SUPFAM" id="SSF48403">
    <property type="entry name" value="Ankyrin repeat"/>
    <property type="match status" value="1"/>
</dbReference>
<protein>
    <submittedName>
        <fullName evidence="1">Uu.00g084650.m01.CDS01</fullName>
    </submittedName>
</protein>
<name>A0AAI8VLT9_9PEZI</name>
<accession>A0AAI8VLT9</accession>
<dbReference type="InterPro" id="IPR036770">
    <property type="entry name" value="Ankyrin_rpt-contain_sf"/>
</dbReference>
<organism evidence="1 2">
    <name type="scientific">Anthostomella pinea</name>
    <dbReference type="NCBI Taxonomy" id="933095"/>
    <lineage>
        <taxon>Eukaryota</taxon>
        <taxon>Fungi</taxon>
        <taxon>Dikarya</taxon>
        <taxon>Ascomycota</taxon>
        <taxon>Pezizomycotina</taxon>
        <taxon>Sordariomycetes</taxon>
        <taxon>Xylariomycetidae</taxon>
        <taxon>Xylariales</taxon>
        <taxon>Xylariaceae</taxon>
        <taxon>Anthostomella</taxon>
    </lineage>
</organism>
<evidence type="ECO:0000313" key="1">
    <source>
        <dbReference type="EMBL" id="CAJ2507279.1"/>
    </source>
</evidence>
<proteinExistence type="predicted"/>
<gene>
    <name evidence="1" type="ORF">KHLLAP_LOCUS7747</name>
</gene>
<keyword evidence="2" id="KW-1185">Reference proteome</keyword>
<dbReference type="Proteomes" id="UP001295740">
    <property type="component" value="Unassembled WGS sequence"/>
</dbReference>
<evidence type="ECO:0000313" key="2">
    <source>
        <dbReference type="Proteomes" id="UP001295740"/>
    </source>
</evidence>
<comment type="caution">
    <text evidence="1">The sequence shown here is derived from an EMBL/GenBank/DDBJ whole genome shotgun (WGS) entry which is preliminary data.</text>
</comment>
<sequence length="487" mass="54331">MIFPGLLRNNLSQHDKIIWGDVLAIEEEDGSCALVHALEYDHLALFDDCLRIIDFAALQASSAELFTHQLGKLIKQCAYVGSIECVRHRHRKFPRPTKAVVRILLGELLDGALRRNNLDFARALAAAFRMDGLAEQLGDVSYLSLDSVNSASTARTLSREDAYTHMASSTYSMLHHHCNHPNTSTALLETLITEFRIEVNAVDGGLRWGAQIPEAVQEKITCRTALDYACSHLNVKAAKTLLRLGAHVGGAHAVKAQALASGQVIRWKAPTPLSLVMDQAIDGIGRCPWKHHLDKRTAWCFHEEDLGVPEYTFIREIQFSPRGQLTGCVCAEQLDEHMVPVWLRLVKAFCDRVCATTEVLLAHGAGAHINIPDHLGRLPFDRFLQLTNSIFQRLEEDRARRPVVDGEFLLMAGVREPLESMGTVCDLLIDAGARSHYGFSFGERSGLDRLFELVGYEEPVDVHDYLGIMRTRYRVIDSLVDGDSCED</sequence>
<dbReference type="EMBL" id="CAUWAG010000010">
    <property type="protein sequence ID" value="CAJ2507279.1"/>
    <property type="molecule type" value="Genomic_DNA"/>
</dbReference>
<reference evidence="1" key="1">
    <citation type="submission" date="2023-10" db="EMBL/GenBank/DDBJ databases">
        <authorList>
            <person name="Hackl T."/>
        </authorList>
    </citation>
    <scope>NUCLEOTIDE SEQUENCE</scope>
</reference>
<dbReference type="AlphaFoldDB" id="A0AAI8VLT9"/>